<keyword evidence="3" id="KW-1185">Reference proteome</keyword>
<name>A0ABS7K4X1_9BACI</name>
<dbReference type="RefSeq" id="WP_221873451.1">
    <property type="nucleotide sequence ID" value="NZ_JACWFH010000012.1"/>
</dbReference>
<feature type="compositionally biased region" description="Basic and acidic residues" evidence="1">
    <location>
        <begin position="1"/>
        <end position="16"/>
    </location>
</feature>
<evidence type="ECO:0000256" key="1">
    <source>
        <dbReference type="SAM" id="MobiDB-lite"/>
    </source>
</evidence>
<gene>
    <name evidence="2" type="ORF">H0185_10505</name>
</gene>
<feature type="compositionally biased region" description="Polar residues" evidence="1">
    <location>
        <begin position="21"/>
        <end position="52"/>
    </location>
</feature>
<sequence>MMEIKRNKMDTFKNEFKGAASSLQRHSVNMRSHQLQNGQSKGEATATQSSELNMDVDSKLTTDSTELKQETKGSGLMEQSTKTEDAATLIQSQSNTTSVYHFQASIEGGPSLQNQMVQVHSFQFSSVFDRDRGSLSQ</sequence>
<organism evidence="2 3">
    <name type="scientific">Mesobacillus maritimus</name>
    <dbReference type="NCBI Taxonomy" id="1643336"/>
    <lineage>
        <taxon>Bacteria</taxon>
        <taxon>Bacillati</taxon>
        <taxon>Bacillota</taxon>
        <taxon>Bacilli</taxon>
        <taxon>Bacillales</taxon>
        <taxon>Bacillaceae</taxon>
        <taxon>Mesobacillus</taxon>
    </lineage>
</organism>
<accession>A0ABS7K4X1</accession>
<comment type="caution">
    <text evidence="2">The sequence shown here is derived from an EMBL/GenBank/DDBJ whole genome shotgun (WGS) entry which is preliminary data.</text>
</comment>
<feature type="region of interest" description="Disordered" evidence="1">
    <location>
        <begin position="1"/>
        <end position="88"/>
    </location>
</feature>
<dbReference type="EMBL" id="JACWFH010000012">
    <property type="protein sequence ID" value="MBY0097223.1"/>
    <property type="molecule type" value="Genomic_DNA"/>
</dbReference>
<protein>
    <submittedName>
        <fullName evidence="2">Uncharacterized protein</fullName>
    </submittedName>
</protein>
<evidence type="ECO:0000313" key="3">
    <source>
        <dbReference type="Proteomes" id="UP000769780"/>
    </source>
</evidence>
<evidence type="ECO:0000313" key="2">
    <source>
        <dbReference type="EMBL" id="MBY0097223.1"/>
    </source>
</evidence>
<dbReference type="Proteomes" id="UP000769780">
    <property type="component" value="Unassembled WGS sequence"/>
</dbReference>
<proteinExistence type="predicted"/>
<reference evidence="2 3" key="1">
    <citation type="submission" date="2020-07" db="EMBL/GenBank/DDBJ databases">
        <title>Fungal Genomes of the International Space Station.</title>
        <authorList>
            <person name="Seuylemezian A."/>
            <person name="Singh N.K."/>
            <person name="Wood J."/>
            <person name="Venkateswaran K."/>
        </authorList>
    </citation>
    <scope>NUCLEOTIDE SEQUENCE [LARGE SCALE GENOMIC DNA]</scope>
    <source>
        <strain evidence="2 3">PL-B2</strain>
    </source>
</reference>
<feature type="compositionally biased region" description="Basic and acidic residues" evidence="1">
    <location>
        <begin position="56"/>
        <end position="71"/>
    </location>
</feature>